<organism evidence="1">
    <name type="scientific">Prunus dulcis</name>
    <name type="common">Almond</name>
    <name type="synonym">Amygdalus dulcis</name>
    <dbReference type="NCBI Taxonomy" id="3755"/>
    <lineage>
        <taxon>Eukaryota</taxon>
        <taxon>Viridiplantae</taxon>
        <taxon>Streptophyta</taxon>
        <taxon>Embryophyta</taxon>
        <taxon>Tracheophyta</taxon>
        <taxon>Spermatophyta</taxon>
        <taxon>Magnoliopsida</taxon>
        <taxon>eudicotyledons</taxon>
        <taxon>Gunneridae</taxon>
        <taxon>Pentapetalae</taxon>
        <taxon>rosids</taxon>
        <taxon>fabids</taxon>
        <taxon>Rosales</taxon>
        <taxon>Rosaceae</taxon>
        <taxon>Amygdaloideae</taxon>
        <taxon>Amygdaleae</taxon>
        <taxon>Prunus</taxon>
    </lineage>
</organism>
<name>A0A4Y1RZD6_PRUDU</name>
<reference evidence="1" key="1">
    <citation type="journal article" date="2019" name="Science">
        <title>Mutation of a bHLH transcription factor allowed almond domestication.</title>
        <authorList>
            <person name="Sanchez-Perez R."/>
            <person name="Pavan S."/>
            <person name="Mazzeo R."/>
            <person name="Moldovan C."/>
            <person name="Aiese Cigliano R."/>
            <person name="Del Cueto J."/>
            <person name="Ricciardi F."/>
            <person name="Lotti C."/>
            <person name="Ricciardi L."/>
            <person name="Dicenta F."/>
            <person name="Lopez-Marques R.L."/>
            <person name="Lindberg Moller B."/>
        </authorList>
    </citation>
    <scope>NUCLEOTIDE SEQUENCE</scope>
</reference>
<gene>
    <name evidence="1" type="ORF">Prudu_021530</name>
</gene>
<sequence>MPKYYYNFKSGGVLTMIGHKKGESSGMKSQHVLSMKVELKPFTGKENFTLWQRRMKHVLKQQDFSKVLAGKEKKSVTMTSLLEDPLNNI</sequence>
<proteinExistence type="predicted"/>
<evidence type="ECO:0000313" key="1">
    <source>
        <dbReference type="EMBL" id="BBH09117.1"/>
    </source>
</evidence>
<protein>
    <submittedName>
        <fullName evidence="1">Uncharacterized protein</fullName>
    </submittedName>
</protein>
<dbReference type="EMBL" id="AP019304">
    <property type="protein sequence ID" value="BBH09117.1"/>
    <property type="molecule type" value="Genomic_DNA"/>
</dbReference>
<dbReference type="AlphaFoldDB" id="A0A4Y1RZD6"/>
<accession>A0A4Y1RZD6</accession>